<evidence type="ECO:0000256" key="1">
    <source>
        <dbReference type="ARBA" id="ARBA00000077"/>
    </source>
</evidence>
<accession>A0ABW6JXA7</accession>
<evidence type="ECO:0000259" key="8">
    <source>
        <dbReference type="PROSITE" id="PS50879"/>
    </source>
</evidence>
<dbReference type="InterPro" id="IPR037056">
    <property type="entry name" value="RNase_H1_N_sf"/>
</dbReference>
<dbReference type="RefSeq" id="WP_389218689.1">
    <property type="nucleotide sequence ID" value="NZ_JBIACJ010000004.1"/>
</dbReference>
<sequence length="303" mass="34851">MAKFYAVKRGRKEGIYTSWNECKEQVNGFPNALYKSFPTYEEAESFIGGKGTGGSLEETEEGQISELTAYIDGSYDDRKKLYSYAGIVFLKNGERLEFSHADSNSSLIALRNVAGEIKAAMHVIDLALKNEAKSIDIYYDYVGIENWANKSWKAKNPFTQNYVEYIESVKSNIDIYFKKVKSHSGNKFNDEVDILAKRAIEDYEITSKTTISLNKEYNEMLDGLNATKKSVNLNLMINNEIYDSDRIYRIFKEKWKSKGSKLKDIIEFKTLLDIEERQVLFKVNTGSNEEVIKFDLKEFRENG</sequence>
<dbReference type="Pfam" id="PF01693">
    <property type="entry name" value="Cauli_VI"/>
    <property type="match status" value="1"/>
</dbReference>
<organism evidence="9 10">
    <name type="scientific">Cytobacillus mangrovibacter</name>
    <dbReference type="NCBI Taxonomy" id="3299024"/>
    <lineage>
        <taxon>Bacteria</taxon>
        <taxon>Bacillati</taxon>
        <taxon>Bacillota</taxon>
        <taxon>Bacilli</taxon>
        <taxon>Bacillales</taxon>
        <taxon>Bacillaceae</taxon>
        <taxon>Cytobacillus</taxon>
    </lineage>
</organism>
<keyword evidence="7" id="KW-0378">Hydrolase</keyword>
<dbReference type="SUPFAM" id="SSF55658">
    <property type="entry name" value="L9 N-domain-like"/>
    <property type="match status" value="1"/>
</dbReference>
<dbReference type="Proteomes" id="UP001601058">
    <property type="component" value="Unassembled WGS sequence"/>
</dbReference>
<dbReference type="InterPro" id="IPR002156">
    <property type="entry name" value="RNaseH_domain"/>
</dbReference>
<dbReference type="EC" id="3.1.26.4" evidence="3"/>
<evidence type="ECO:0000313" key="9">
    <source>
        <dbReference type="EMBL" id="MFE8696535.1"/>
    </source>
</evidence>
<keyword evidence="10" id="KW-1185">Reference proteome</keyword>
<evidence type="ECO:0000256" key="4">
    <source>
        <dbReference type="ARBA" id="ARBA00022722"/>
    </source>
</evidence>
<gene>
    <name evidence="9" type="ORF">ACFYKT_09320</name>
</gene>
<dbReference type="Gene3D" id="3.30.420.10">
    <property type="entry name" value="Ribonuclease H-like superfamily/Ribonuclease H"/>
    <property type="match status" value="1"/>
</dbReference>
<evidence type="ECO:0000256" key="6">
    <source>
        <dbReference type="ARBA" id="ARBA00022759"/>
    </source>
</evidence>
<dbReference type="PANTHER" id="PTHR10642">
    <property type="entry name" value="RIBONUCLEASE H1"/>
    <property type="match status" value="1"/>
</dbReference>
<comment type="caution">
    <text evidence="9">The sequence shown here is derived from an EMBL/GenBank/DDBJ whole genome shotgun (WGS) entry which is preliminary data.</text>
</comment>
<comment type="catalytic activity">
    <reaction evidence="1">
        <text>Endonucleolytic cleavage to 5'-phosphomonoester.</text>
        <dbReference type="EC" id="3.1.26.4"/>
    </reaction>
</comment>
<dbReference type="Pfam" id="PF00075">
    <property type="entry name" value="RNase_H"/>
    <property type="match status" value="1"/>
</dbReference>
<evidence type="ECO:0000256" key="3">
    <source>
        <dbReference type="ARBA" id="ARBA00012180"/>
    </source>
</evidence>
<dbReference type="Gene3D" id="3.40.970.10">
    <property type="entry name" value="Ribonuclease H1, N-terminal domain"/>
    <property type="match status" value="1"/>
</dbReference>
<dbReference type="InterPro" id="IPR009027">
    <property type="entry name" value="Ribosomal_bL9/RNase_H1_N"/>
</dbReference>
<name>A0ABW6JXA7_9BACI</name>
<keyword evidence="6" id="KW-0255">Endonuclease</keyword>
<evidence type="ECO:0000256" key="7">
    <source>
        <dbReference type="ARBA" id="ARBA00022801"/>
    </source>
</evidence>
<dbReference type="CDD" id="cd09277">
    <property type="entry name" value="RNase_HI_bacteria_like"/>
    <property type="match status" value="1"/>
</dbReference>
<dbReference type="InterPro" id="IPR011320">
    <property type="entry name" value="RNase_H1_N"/>
</dbReference>
<dbReference type="InterPro" id="IPR036397">
    <property type="entry name" value="RNaseH_sf"/>
</dbReference>
<dbReference type="InterPro" id="IPR012337">
    <property type="entry name" value="RNaseH-like_sf"/>
</dbReference>
<evidence type="ECO:0000256" key="5">
    <source>
        <dbReference type="ARBA" id="ARBA00022723"/>
    </source>
</evidence>
<reference evidence="9 10" key="1">
    <citation type="submission" date="2024-08" db="EMBL/GenBank/DDBJ databases">
        <title>Two novel Cytobacillus novel species.</title>
        <authorList>
            <person name="Liu G."/>
        </authorList>
    </citation>
    <scope>NUCLEOTIDE SEQUENCE [LARGE SCALE GENOMIC DNA]</scope>
    <source>
        <strain evidence="9 10">FJAT-53684</strain>
    </source>
</reference>
<dbReference type="EMBL" id="JBIACJ010000004">
    <property type="protein sequence ID" value="MFE8696535.1"/>
    <property type="molecule type" value="Genomic_DNA"/>
</dbReference>
<feature type="domain" description="RNase H type-1" evidence="8">
    <location>
        <begin position="63"/>
        <end position="201"/>
    </location>
</feature>
<protein>
    <recommendedName>
        <fullName evidence="3">ribonuclease H</fullName>
        <ecNumber evidence="3">3.1.26.4</ecNumber>
    </recommendedName>
</protein>
<dbReference type="PANTHER" id="PTHR10642:SF26">
    <property type="entry name" value="RIBONUCLEASE H1"/>
    <property type="match status" value="1"/>
</dbReference>
<keyword evidence="4" id="KW-0540">Nuclease</keyword>
<proteinExistence type="inferred from homology"/>
<comment type="similarity">
    <text evidence="2">Belongs to the RNase H family.</text>
</comment>
<dbReference type="InterPro" id="IPR050092">
    <property type="entry name" value="RNase_H"/>
</dbReference>
<evidence type="ECO:0000313" key="10">
    <source>
        <dbReference type="Proteomes" id="UP001601058"/>
    </source>
</evidence>
<dbReference type="SUPFAM" id="SSF53098">
    <property type="entry name" value="Ribonuclease H-like"/>
    <property type="match status" value="1"/>
</dbReference>
<evidence type="ECO:0000256" key="2">
    <source>
        <dbReference type="ARBA" id="ARBA00005300"/>
    </source>
</evidence>
<keyword evidence="5" id="KW-0479">Metal-binding</keyword>
<dbReference type="PROSITE" id="PS50879">
    <property type="entry name" value="RNASE_H_1"/>
    <property type="match status" value="1"/>
</dbReference>